<gene>
    <name evidence="2" type="ORF">LAFE_0C12464G</name>
</gene>
<accession>A0A1G4MAS9</accession>
<dbReference type="OrthoDB" id="4062764at2759"/>
<protein>
    <submittedName>
        <fullName evidence="2">LAFE_0C12464g1_1</fullName>
    </submittedName>
</protein>
<proteinExistence type="predicted"/>
<evidence type="ECO:0000313" key="2">
    <source>
        <dbReference type="EMBL" id="SCW00808.1"/>
    </source>
</evidence>
<name>A0A1G4MAS9_LACFM</name>
<dbReference type="AlphaFoldDB" id="A0A1G4MAS9"/>
<organism evidence="2 3">
    <name type="scientific">Lachancea fermentati</name>
    <name type="common">Zygosaccharomyces fermentati</name>
    <dbReference type="NCBI Taxonomy" id="4955"/>
    <lineage>
        <taxon>Eukaryota</taxon>
        <taxon>Fungi</taxon>
        <taxon>Dikarya</taxon>
        <taxon>Ascomycota</taxon>
        <taxon>Saccharomycotina</taxon>
        <taxon>Saccharomycetes</taxon>
        <taxon>Saccharomycetales</taxon>
        <taxon>Saccharomycetaceae</taxon>
        <taxon>Lachancea</taxon>
    </lineage>
</organism>
<dbReference type="OMA" id="KHCFKLY"/>
<feature type="region of interest" description="Disordered" evidence="1">
    <location>
        <begin position="18"/>
        <end position="48"/>
    </location>
</feature>
<evidence type="ECO:0000256" key="1">
    <source>
        <dbReference type="SAM" id="MobiDB-lite"/>
    </source>
</evidence>
<dbReference type="STRING" id="4955.A0A1G4MAS9"/>
<reference evidence="2 3" key="1">
    <citation type="submission" date="2016-03" db="EMBL/GenBank/DDBJ databases">
        <authorList>
            <person name="Devillers H."/>
        </authorList>
    </citation>
    <scope>NUCLEOTIDE SEQUENCE [LARGE SCALE GENOMIC DNA]</scope>
    <source>
        <strain evidence="2">CBS 6772</strain>
    </source>
</reference>
<dbReference type="Proteomes" id="UP000190831">
    <property type="component" value="Chromosome C"/>
</dbReference>
<sequence>MSSRKLALDVLRHMKRSGNIVGATPGPRSQLNHSIKTRGEGHPLESAQRPRVLSLRSYNPLLSKEDFLQLLPQKVFSTESLPESLSAFEVVKVRDPRYFQFRDKYELVFPTFKAMKQYQVQVAYSRIDGVRPNFRTVPIANPQRPYAKYASNLSAAFQSREKFFETIHATTAPAEFANLDLDELRRKIAPVEEKSLIVWNFPPDLRPYDITEKYWCYEIKHCFKLYWDTSTGKTLTYMAFNSAQDCSKFQRNFHGVYFNENDQCKLLVEALR</sequence>
<dbReference type="EMBL" id="LT598485">
    <property type="protein sequence ID" value="SCW00808.1"/>
    <property type="molecule type" value="Genomic_DNA"/>
</dbReference>
<keyword evidence="3" id="KW-1185">Reference proteome</keyword>
<evidence type="ECO:0000313" key="3">
    <source>
        <dbReference type="Proteomes" id="UP000190831"/>
    </source>
</evidence>